<feature type="domain" description="Flavodoxin-like fold" evidence="5">
    <location>
        <begin position="26"/>
        <end position="193"/>
    </location>
</feature>
<evidence type="ECO:0000313" key="7">
    <source>
        <dbReference type="Proteomes" id="UP001143545"/>
    </source>
</evidence>
<dbReference type="RefSeq" id="WP_281751242.1">
    <property type="nucleotide sequence ID" value="NZ_BRVP01000001.1"/>
</dbReference>
<dbReference type="InterPro" id="IPR029039">
    <property type="entry name" value="Flavoprotein-like_sf"/>
</dbReference>
<evidence type="ECO:0000256" key="4">
    <source>
        <dbReference type="ARBA" id="ARBA00037981"/>
    </source>
</evidence>
<organism evidence="6 7">
    <name type="scientific">Neptunitalea chrysea</name>
    <dbReference type="NCBI Taxonomy" id="1647581"/>
    <lineage>
        <taxon>Bacteria</taxon>
        <taxon>Pseudomonadati</taxon>
        <taxon>Bacteroidota</taxon>
        <taxon>Flavobacteriia</taxon>
        <taxon>Flavobacteriales</taxon>
        <taxon>Flavobacteriaceae</taxon>
        <taxon>Neptunitalea</taxon>
    </lineage>
</organism>
<dbReference type="PANTHER" id="PTHR46305">
    <property type="match status" value="1"/>
</dbReference>
<sequence length="207" mass="24277">MTKVFAINGGYKFAHSPGQFNHTLLELDKHYFTPENGFELRTTDINEPYNPEEEVANFLWADAIIYHFPIWWFAMPYALKEYIDLVFTAGHRKGMYYSDGRKMENPDINYGKGGLLIGKYMVTTSWNAPETAFTLPEEFFKETSVDDGILFGFHRMNEFISLQNIPSMHFYDIEKNGGTERINQLKDEYVNHLQTYFCSYIHKTQSR</sequence>
<dbReference type="PANTHER" id="PTHR46305:SF3">
    <property type="entry name" value="NADPH:QUINONE OXIDOREDUCTASE MDAB"/>
    <property type="match status" value="1"/>
</dbReference>
<evidence type="ECO:0000256" key="2">
    <source>
        <dbReference type="ARBA" id="ARBA00022630"/>
    </source>
</evidence>
<keyword evidence="7" id="KW-1185">Reference proteome</keyword>
<dbReference type="AlphaFoldDB" id="A0A9W6EU97"/>
<dbReference type="InterPro" id="IPR003680">
    <property type="entry name" value="Flavodoxin_fold"/>
</dbReference>
<evidence type="ECO:0000313" key="6">
    <source>
        <dbReference type="EMBL" id="GLB51067.1"/>
    </source>
</evidence>
<keyword evidence="3" id="KW-0274">FAD</keyword>
<protein>
    <submittedName>
        <fullName evidence="6">NADPH quinone reductase MdaB</fullName>
    </submittedName>
</protein>
<comment type="caution">
    <text evidence="6">The sequence shown here is derived from an EMBL/GenBank/DDBJ whole genome shotgun (WGS) entry which is preliminary data.</text>
</comment>
<comment type="cofactor">
    <cofactor evidence="1">
        <name>FAD</name>
        <dbReference type="ChEBI" id="CHEBI:57692"/>
    </cofactor>
</comment>
<name>A0A9W6EU97_9FLAO</name>
<dbReference type="InterPro" id="IPR052397">
    <property type="entry name" value="NADPH-QR_MdaB"/>
</dbReference>
<dbReference type="Pfam" id="PF02525">
    <property type="entry name" value="Flavodoxin_2"/>
    <property type="match status" value="1"/>
</dbReference>
<evidence type="ECO:0000256" key="1">
    <source>
        <dbReference type="ARBA" id="ARBA00001974"/>
    </source>
</evidence>
<evidence type="ECO:0000256" key="3">
    <source>
        <dbReference type="ARBA" id="ARBA00022827"/>
    </source>
</evidence>
<comment type="similarity">
    <text evidence="4">Belongs to the oxidoreductase MdaB family.</text>
</comment>
<evidence type="ECO:0000259" key="5">
    <source>
        <dbReference type="Pfam" id="PF02525"/>
    </source>
</evidence>
<gene>
    <name evidence="6" type="primary">mda66</name>
    <name evidence="6" type="ORF">NBRC110019_01060</name>
</gene>
<dbReference type="Gene3D" id="3.40.50.360">
    <property type="match status" value="1"/>
</dbReference>
<keyword evidence="2" id="KW-0285">Flavoprotein</keyword>
<dbReference type="Proteomes" id="UP001143545">
    <property type="component" value="Unassembled WGS sequence"/>
</dbReference>
<dbReference type="EMBL" id="BRVP01000001">
    <property type="protein sequence ID" value="GLB51067.1"/>
    <property type="molecule type" value="Genomic_DNA"/>
</dbReference>
<reference evidence="6" key="1">
    <citation type="submission" date="2022-07" db="EMBL/GenBank/DDBJ databases">
        <title>Taxonomy of Novel Oxalotrophic and Methylotrophic Bacteria.</title>
        <authorList>
            <person name="Sahin N."/>
            <person name="Tani A."/>
        </authorList>
    </citation>
    <scope>NUCLEOTIDE SEQUENCE</scope>
    <source>
        <strain evidence="6">AM327</strain>
    </source>
</reference>
<accession>A0A9W6EU97</accession>
<dbReference type="SUPFAM" id="SSF52218">
    <property type="entry name" value="Flavoproteins"/>
    <property type="match status" value="1"/>
</dbReference>
<proteinExistence type="inferred from homology"/>